<evidence type="ECO:0000256" key="10">
    <source>
        <dbReference type="ARBA" id="ARBA00023136"/>
    </source>
</evidence>
<evidence type="ECO:0000259" key="12">
    <source>
        <dbReference type="Pfam" id="PF10502"/>
    </source>
</evidence>
<dbReference type="Proteomes" id="UP001445335">
    <property type="component" value="Unassembled WGS sequence"/>
</dbReference>
<dbReference type="InterPro" id="IPR036286">
    <property type="entry name" value="LexA/Signal_pep-like_sf"/>
</dbReference>
<name>A0AAW1SLR7_9CHLO</name>
<dbReference type="PANTHER" id="PTHR46041:SF2">
    <property type="entry name" value="MITOCHONDRIAL INNER MEMBRANE PROTEASE SUBUNIT 2"/>
    <property type="match status" value="1"/>
</dbReference>
<proteinExistence type="inferred from homology"/>
<feature type="active site" evidence="11">
    <location>
        <position position="78"/>
    </location>
</feature>
<feature type="active site" evidence="11">
    <location>
        <position position="23"/>
    </location>
</feature>
<dbReference type="EMBL" id="JALJOU010000001">
    <property type="protein sequence ID" value="KAK9846521.1"/>
    <property type="molecule type" value="Genomic_DNA"/>
</dbReference>
<dbReference type="Gene3D" id="2.10.109.10">
    <property type="entry name" value="Umud Fragment, subunit A"/>
    <property type="match status" value="1"/>
</dbReference>
<evidence type="ECO:0000256" key="4">
    <source>
        <dbReference type="ARBA" id="ARBA00022670"/>
    </source>
</evidence>
<evidence type="ECO:0000256" key="1">
    <source>
        <dbReference type="ARBA" id="ARBA00004434"/>
    </source>
</evidence>
<dbReference type="PRINTS" id="PR00727">
    <property type="entry name" value="LEADERPTASE"/>
</dbReference>
<evidence type="ECO:0000313" key="13">
    <source>
        <dbReference type="EMBL" id="KAK9846521.1"/>
    </source>
</evidence>
<keyword evidence="7" id="KW-0378">Hydrolase</keyword>
<dbReference type="Pfam" id="PF10502">
    <property type="entry name" value="Peptidase_S26"/>
    <property type="match status" value="2"/>
</dbReference>
<dbReference type="GO" id="GO:0042720">
    <property type="term" value="C:mitochondrial inner membrane peptidase complex"/>
    <property type="evidence" value="ECO:0007669"/>
    <property type="project" value="InterPro"/>
</dbReference>
<gene>
    <name evidence="13" type="ORF">WJX81_005897</name>
</gene>
<dbReference type="SUPFAM" id="SSF51306">
    <property type="entry name" value="LexA/Signal peptidase"/>
    <property type="match status" value="1"/>
</dbReference>
<evidence type="ECO:0000256" key="5">
    <source>
        <dbReference type="ARBA" id="ARBA00022692"/>
    </source>
</evidence>
<dbReference type="AlphaFoldDB" id="A0AAW1SLR7"/>
<dbReference type="InterPro" id="IPR000223">
    <property type="entry name" value="Pept_S26A_signal_pept_1"/>
</dbReference>
<evidence type="ECO:0000256" key="7">
    <source>
        <dbReference type="ARBA" id="ARBA00022801"/>
    </source>
</evidence>
<dbReference type="GO" id="GO:0006627">
    <property type="term" value="P:protein processing involved in protein targeting to mitochondrion"/>
    <property type="evidence" value="ECO:0007669"/>
    <property type="project" value="InterPro"/>
</dbReference>
<dbReference type="GO" id="GO:0006465">
    <property type="term" value="P:signal peptide processing"/>
    <property type="evidence" value="ECO:0007669"/>
    <property type="project" value="InterPro"/>
</dbReference>
<keyword evidence="8" id="KW-1133">Transmembrane helix</keyword>
<comment type="caution">
    <text evidence="13">The sequence shown here is derived from an EMBL/GenBank/DDBJ whole genome shotgun (WGS) entry which is preliminary data.</text>
</comment>
<evidence type="ECO:0000256" key="9">
    <source>
        <dbReference type="ARBA" id="ARBA00023128"/>
    </source>
</evidence>
<dbReference type="CDD" id="cd06530">
    <property type="entry name" value="S26_SPase_I"/>
    <property type="match status" value="1"/>
</dbReference>
<keyword evidence="6" id="KW-0999">Mitochondrion inner membrane</keyword>
<keyword evidence="5" id="KW-0812">Transmembrane</keyword>
<sequence>MWAPCYFAFQSYGYSLHVVDGLSMQPTFNPTGEPVRDRVVVERWRVRALALLGQVGRYSRGDVVLLRAPDRPGEYIIKRLVALEGDWLYVPGRVDVEKIPKGHCWVEGDNVALSADSRTRYGPVPLSLVEGRARVVFWPPWRSGRVAAGEPIGRLLVRNPRAISRARDDCS</sequence>
<keyword evidence="14" id="KW-1185">Reference proteome</keyword>
<evidence type="ECO:0000256" key="3">
    <source>
        <dbReference type="ARBA" id="ARBA00013650"/>
    </source>
</evidence>
<comment type="subcellular location">
    <subcellularLocation>
        <location evidence="1">Mitochondrion inner membrane</location>
        <topology evidence="1">Single-pass membrane protein</topology>
    </subcellularLocation>
</comment>
<dbReference type="InterPro" id="IPR019533">
    <property type="entry name" value="Peptidase_S26"/>
</dbReference>
<feature type="domain" description="Peptidase S26" evidence="12">
    <location>
        <begin position="97"/>
        <end position="138"/>
    </location>
</feature>
<dbReference type="PANTHER" id="PTHR46041">
    <property type="entry name" value="MITOCHONDRIAL INNER MEMBRANE PROTEASE SUBUNIT 2"/>
    <property type="match status" value="1"/>
</dbReference>
<dbReference type="InterPro" id="IPR037730">
    <property type="entry name" value="IMP2"/>
</dbReference>
<evidence type="ECO:0000256" key="2">
    <source>
        <dbReference type="ARBA" id="ARBA00007066"/>
    </source>
</evidence>
<keyword evidence="10" id="KW-0472">Membrane</keyword>
<evidence type="ECO:0000313" key="14">
    <source>
        <dbReference type="Proteomes" id="UP001445335"/>
    </source>
</evidence>
<accession>A0AAW1SLR7</accession>
<protein>
    <recommendedName>
        <fullName evidence="3">Mitochondrial inner membrane protease subunit 2</fullName>
    </recommendedName>
</protein>
<reference evidence="13 14" key="1">
    <citation type="journal article" date="2024" name="Nat. Commun.">
        <title>Phylogenomics reveals the evolutionary origins of lichenization in chlorophyte algae.</title>
        <authorList>
            <person name="Puginier C."/>
            <person name="Libourel C."/>
            <person name="Otte J."/>
            <person name="Skaloud P."/>
            <person name="Haon M."/>
            <person name="Grisel S."/>
            <person name="Petersen M."/>
            <person name="Berrin J.G."/>
            <person name="Delaux P.M."/>
            <person name="Dal Grande F."/>
            <person name="Keller J."/>
        </authorList>
    </citation>
    <scope>NUCLEOTIDE SEQUENCE [LARGE SCALE GENOMIC DNA]</scope>
    <source>
        <strain evidence="13 14">SAG 245.80</strain>
    </source>
</reference>
<keyword evidence="9" id="KW-0496">Mitochondrion</keyword>
<evidence type="ECO:0000256" key="11">
    <source>
        <dbReference type="PIRSR" id="PIRSR600223-1"/>
    </source>
</evidence>
<organism evidence="13 14">
    <name type="scientific">Elliptochloris bilobata</name>
    <dbReference type="NCBI Taxonomy" id="381761"/>
    <lineage>
        <taxon>Eukaryota</taxon>
        <taxon>Viridiplantae</taxon>
        <taxon>Chlorophyta</taxon>
        <taxon>core chlorophytes</taxon>
        <taxon>Trebouxiophyceae</taxon>
        <taxon>Trebouxiophyceae incertae sedis</taxon>
        <taxon>Elliptochloris clade</taxon>
        <taxon>Elliptochloris</taxon>
    </lineage>
</organism>
<evidence type="ECO:0000256" key="8">
    <source>
        <dbReference type="ARBA" id="ARBA00022989"/>
    </source>
</evidence>
<evidence type="ECO:0000256" key="6">
    <source>
        <dbReference type="ARBA" id="ARBA00022792"/>
    </source>
</evidence>
<keyword evidence="4" id="KW-0645">Protease</keyword>
<feature type="domain" description="Peptidase S26" evidence="12">
    <location>
        <begin position="14"/>
        <end position="87"/>
    </location>
</feature>
<comment type="similarity">
    <text evidence="2">Belongs to the peptidase S26 family. IMP2 subfamily.</text>
</comment>
<dbReference type="GO" id="GO:0004252">
    <property type="term" value="F:serine-type endopeptidase activity"/>
    <property type="evidence" value="ECO:0007669"/>
    <property type="project" value="InterPro"/>
</dbReference>